<dbReference type="STRING" id="97972.A0A2V1D766"/>
<sequence length="324" mass="33312">MFFSTTTALWAFAASAANAHMIMAQPKPFGNPDNSPLSPAGSNYPCKLTGPAGGLDFSQNQFKIGENQTLSFSGSAVHGGGSCQLAVTMDKNPSKTSKFKVIHSIEGGCPGTSGPSTFSFPVPKELPNGEAVFAWTWIPLFSGQKEFYMNCAAITLSGGSSDTKGFDSLPDLAVTNIKPFCDTPEGNVYSFPNPGKSVQRIETGGRKFIPVCQNGGSSGGAQPSPEAQPGSAPTGNTSAPNPAAPTPSAQPSVPDAPSTQPSSAPGSGTADAGTCSTDGAIVCQGETQFGLCNHGKVTWQPVAPGTKCADGKIAKRHFTHRAHR</sequence>
<protein>
    <submittedName>
        <fullName evidence="4">Lytic polysaccharide monooxygenase</fullName>
    </submittedName>
</protein>
<gene>
    <name evidence="4" type="ORF">DM02DRAFT_479258</name>
</gene>
<accession>A0A2V1D766</accession>
<feature type="chain" id="PRO_5015852314" evidence="2">
    <location>
        <begin position="20"/>
        <end position="324"/>
    </location>
</feature>
<evidence type="ECO:0000256" key="1">
    <source>
        <dbReference type="SAM" id="MobiDB-lite"/>
    </source>
</evidence>
<evidence type="ECO:0000256" key="2">
    <source>
        <dbReference type="SAM" id="SignalP"/>
    </source>
</evidence>
<reference evidence="4 5" key="1">
    <citation type="journal article" date="2018" name="Sci. Rep.">
        <title>Comparative genomics provides insights into the lifestyle and reveals functional heterogeneity of dark septate endophytic fungi.</title>
        <authorList>
            <person name="Knapp D.G."/>
            <person name="Nemeth J.B."/>
            <person name="Barry K."/>
            <person name="Hainaut M."/>
            <person name="Henrissat B."/>
            <person name="Johnson J."/>
            <person name="Kuo A."/>
            <person name="Lim J.H.P."/>
            <person name="Lipzen A."/>
            <person name="Nolan M."/>
            <person name="Ohm R.A."/>
            <person name="Tamas L."/>
            <person name="Grigoriev I.V."/>
            <person name="Spatafora J.W."/>
            <person name="Nagy L.G."/>
            <person name="Kovacs G.M."/>
        </authorList>
    </citation>
    <scope>NUCLEOTIDE SEQUENCE [LARGE SCALE GENOMIC DNA]</scope>
    <source>
        <strain evidence="4 5">DSE2036</strain>
    </source>
</reference>
<feature type="compositionally biased region" description="Low complexity" evidence="1">
    <location>
        <begin position="232"/>
        <end position="253"/>
    </location>
</feature>
<evidence type="ECO:0000259" key="3">
    <source>
        <dbReference type="Pfam" id="PF03427"/>
    </source>
</evidence>
<evidence type="ECO:0000313" key="5">
    <source>
        <dbReference type="Proteomes" id="UP000244855"/>
    </source>
</evidence>
<feature type="non-terminal residue" evidence="4">
    <location>
        <position position="324"/>
    </location>
</feature>
<dbReference type="GO" id="GO:0004497">
    <property type="term" value="F:monooxygenase activity"/>
    <property type="evidence" value="ECO:0007669"/>
    <property type="project" value="UniProtKB-KW"/>
</dbReference>
<dbReference type="GO" id="GO:0006032">
    <property type="term" value="P:chitin catabolic process"/>
    <property type="evidence" value="ECO:0007669"/>
    <property type="project" value="InterPro"/>
</dbReference>
<dbReference type="InterPro" id="IPR005089">
    <property type="entry name" value="CBM19"/>
</dbReference>
<dbReference type="EMBL" id="KZ805558">
    <property type="protein sequence ID" value="PVH93946.1"/>
    <property type="molecule type" value="Genomic_DNA"/>
</dbReference>
<dbReference type="Pfam" id="PF03427">
    <property type="entry name" value="CBM_19"/>
    <property type="match status" value="1"/>
</dbReference>
<feature type="compositionally biased region" description="Polar residues" evidence="1">
    <location>
        <begin position="257"/>
        <end position="266"/>
    </location>
</feature>
<dbReference type="AlphaFoldDB" id="A0A2V1D766"/>
<evidence type="ECO:0000313" key="4">
    <source>
        <dbReference type="EMBL" id="PVH93946.1"/>
    </source>
</evidence>
<dbReference type="OrthoDB" id="2342176at2759"/>
<keyword evidence="5" id="KW-1185">Reference proteome</keyword>
<feature type="signal peptide" evidence="2">
    <location>
        <begin position="1"/>
        <end position="19"/>
    </location>
</feature>
<dbReference type="Gene3D" id="2.70.50.70">
    <property type="match status" value="1"/>
</dbReference>
<feature type="domain" description="Carbohydrate-binding module family 19" evidence="3">
    <location>
        <begin position="261"/>
        <end position="308"/>
    </location>
</feature>
<proteinExistence type="predicted"/>
<keyword evidence="4" id="KW-0503">Monooxygenase</keyword>
<name>A0A2V1D766_9PLEO</name>
<organism evidence="4 5">
    <name type="scientific">Periconia macrospinosa</name>
    <dbReference type="NCBI Taxonomy" id="97972"/>
    <lineage>
        <taxon>Eukaryota</taxon>
        <taxon>Fungi</taxon>
        <taxon>Dikarya</taxon>
        <taxon>Ascomycota</taxon>
        <taxon>Pezizomycotina</taxon>
        <taxon>Dothideomycetes</taxon>
        <taxon>Pleosporomycetidae</taxon>
        <taxon>Pleosporales</taxon>
        <taxon>Massarineae</taxon>
        <taxon>Periconiaceae</taxon>
        <taxon>Periconia</taxon>
    </lineage>
</organism>
<dbReference type="PANTHER" id="PTHR36182">
    <property type="entry name" value="PROTEIN, PUTATIVE (AFU_ORTHOLOGUE AFUA_6G10930)-RELATED"/>
    <property type="match status" value="1"/>
</dbReference>
<keyword evidence="2" id="KW-0732">Signal</keyword>
<feature type="region of interest" description="Disordered" evidence="1">
    <location>
        <begin position="208"/>
        <end position="273"/>
    </location>
</feature>
<dbReference type="PANTHER" id="PTHR36182:SF2">
    <property type="entry name" value="LYTIC POLYSACCHARIDE MONOOXYGENASE"/>
    <property type="match status" value="1"/>
</dbReference>
<dbReference type="Proteomes" id="UP000244855">
    <property type="component" value="Unassembled WGS sequence"/>
</dbReference>
<keyword evidence="4" id="KW-0560">Oxidoreductase</keyword>
<dbReference type="GO" id="GO:0008061">
    <property type="term" value="F:chitin binding"/>
    <property type="evidence" value="ECO:0007669"/>
    <property type="project" value="InterPro"/>
</dbReference>